<dbReference type="PROSITE" id="PS51419">
    <property type="entry name" value="RAB"/>
    <property type="match status" value="1"/>
</dbReference>
<proteinExistence type="predicted"/>
<dbReference type="Gene3D" id="3.40.50.300">
    <property type="entry name" value="P-loop containing nucleotide triphosphate hydrolases"/>
    <property type="match status" value="1"/>
</dbReference>
<keyword evidence="1" id="KW-0547">Nucleotide-binding</keyword>
<organism evidence="3 4">
    <name type="scientific">Reticulomyxa filosa</name>
    <dbReference type="NCBI Taxonomy" id="46433"/>
    <lineage>
        <taxon>Eukaryota</taxon>
        <taxon>Sar</taxon>
        <taxon>Rhizaria</taxon>
        <taxon>Retaria</taxon>
        <taxon>Foraminifera</taxon>
        <taxon>Monothalamids</taxon>
        <taxon>Reticulomyxidae</taxon>
        <taxon>Reticulomyxa</taxon>
    </lineage>
</organism>
<dbReference type="Proteomes" id="UP000023152">
    <property type="component" value="Unassembled WGS sequence"/>
</dbReference>
<dbReference type="EMBL" id="ASPP01035387">
    <property type="protein sequence ID" value="ETO02598.1"/>
    <property type="molecule type" value="Genomic_DNA"/>
</dbReference>
<dbReference type="GO" id="GO:0007264">
    <property type="term" value="P:small GTPase-mediated signal transduction"/>
    <property type="evidence" value="ECO:0007669"/>
    <property type="project" value="InterPro"/>
</dbReference>
<dbReference type="SMART" id="SM00175">
    <property type="entry name" value="RAB"/>
    <property type="match status" value="1"/>
</dbReference>
<accession>X6LKX0</accession>
<evidence type="ECO:0000313" key="3">
    <source>
        <dbReference type="EMBL" id="ETO02598.1"/>
    </source>
</evidence>
<dbReference type="AlphaFoldDB" id="X6LKX0"/>
<dbReference type="OrthoDB" id="8830751at2759"/>
<sequence>MCFFSPCPFYLFIKNMFRKDYDRLRPLSYPGTDVILLVFSLNDEDSLRNITDKWYPEVIHYLPDATVLLVGNKSDLRTQDKHKDKAVRWFDATQVSKEIKAIKYVECSAKTQENLQSIFEFAIDHVIKQKTTKYNGRLSKPNKHNNQYSITNINEKFVVKRCEIL</sequence>
<dbReference type="SUPFAM" id="SSF52540">
    <property type="entry name" value="P-loop containing nucleoside triphosphate hydrolases"/>
    <property type="match status" value="1"/>
</dbReference>
<keyword evidence="2" id="KW-0342">GTP-binding</keyword>
<comment type="caution">
    <text evidence="3">The sequence shown here is derived from an EMBL/GenBank/DDBJ whole genome shotgun (WGS) entry which is preliminary data.</text>
</comment>
<gene>
    <name evidence="3" type="ORF">RFI_34817</name>
</gene>
<keyword evidence="4" id="KW-1185">Reference proteome</keyword>
<dbReference type="SMART" id="SM00174">
    <property type="entry name" value="RHO"/>
    <property type="match status" value="1"/>
</dbReference>
<dbReference type="GO" id="GO:0005525">
    <property type="term" value="F:GTP binding"/>
    <property type="evidence" value="ECO:0007669"/>
    <property type="project" value="UniProtKB-KW"/>
</dbReference>
<dbReference type="PROSITE" id="PS51420">
    <property type="entry name" value="RHO"/>
    <property type="match status" value="1"/>
</dbReference>
<dbReference type="Pfam" id="PF00071">
    <property type="entry name" value="Ras"/>
    <property type="match status" value="1"/>
</dbReference>
<evidence type="ECO:0000256" key="1">
    <source>
        <dbReference type="ARBA" id="ARBA00022741"/>
    </source>
</evidence>
<dbReference type="PRINTS" id="PR00449">
    <property type="entry name" value="RASTRNSFRMNG"/>
</dbReference>
<dbReference type="PANTHER" id="PTHR24072">
    <property type="entry name" value="RHO FAMILY GTPASE"/>
    <property type="match status" value="1"/>
</dbReference>
<name>X6LKX0_RETFI</name>
<evidence type="ECO:0000256" key="2">
    <source>
        <dbReference type="ARBA" id="ARBA00023134"/>
    </source>
</evidence>
<dbReference type="InterPro" id="IPR001806">
    <property type="entry name" value="Small_GTPase"/>
</dbReference>
<dbReference type="GO" id="GO:0003924">
    <property type="term" value="F:GTPase activity"/>
    <property type="evidence" value="ECO:0007669"/>
    <property type="project" value="InterPro"/>
</dbReference>
<dbReference type="InterPro" id="IPR003578">
    <property type="entry name" value="Small_GTPase_Rho"/>
</dbReference>
<reference evidence="3 4" key="1">
    <citation type="journal article" date="2013" name="Curr. Biol.">
        <title>The Genome of the Foraminiferan Reticulomyxa filosa.</title>
        <authorList>
            <person name="Glockner G."/>
            <person name="Hulsmann N."/>
            <person name="Schleicher M."/>
            <person name="Noegel A.A."/>
            <person name="Eichinger L."/>
            <person name="Gallinger C."/>
            <person name="Pawlowski J."/>
            <person name="Sierra R."/>
            <person name="Euteneuer U."/>
            <person name="Pillet L."/>
            <person name="Moustafa A."/>
            <person name="Platzer M."/>
            <person name="Groth M."/>
            <person name="Szafranski K."/>
            <person name="Schliwa M."/>
        </authorList>
    </citation>
    <scope>NUCLEOTIDE SEQUENCE [LARGE SCALE GENOMIC DNA]</scope>
</reference>
<protein>
    <submittedName>
        <fullName evidence="3">Uncharacterized protein</fullName>
    </submittedName>
</protein>
<evidence type="ECO:0000313" key="4">
    <source>
        <dbReference type="Proteomes" id="UP000023152"/>
    </source>
</evidence>
<dbReference type="CDD" id="cd00157">
    <property type="entry name" value="Rho"/>
    <property type="match status" value="1"/>
</dbReference>
<dbReference type="InterPro" id="IPR027417">
    <property type="entry name" value="P-loop_NTPase"/>
</dbReference>
<dbReference type="SMART" id="SM00173">
    <property type="entry name" value="RAS"/>
    <property type="match status" value="1"/>
</dbReference>